<organism evidence="18 19">
    <name type="scientific">Dreissena polymorpha</name>
    <name type="common">Zebra mussel</name>
    <name type="synonym">Mytilus polymorpha</name>
    <dbReference type="NCBI Taxonomy" id="45954"/>
    <lineage>
        <taxon>Eukaryota</taxon>
        <taxon>Metazoa</taxon>
        <taxon>Spiralia</taxon>
        <taxon>Lophotrochozoa</taxon>
        <taxon>Mollusca</taxon>
        <taxon>Bivalvia</taxon>
        <taxon>Autobranchia</taxon>
        <taxon>Heteroconchia</taxon>
        <taxon>Euheterodonta</taxon>
        <taxon>Imparidentia</taxon>
        <taxon>Neoheterodontei</taxon>
        <taxon>Myida</taxon>
        <taxon>Dreissenoidea</taxon>
        <taxon>Dreissenidae</taxon>
        <taxon>Dreissena</taxon>
    </lineage>
</organism>
<dbReference type="InterPro" id="IPR013057">
    <property type="entry name" value="AA_transpt_TM"/>
</dbReference>
<evidence type="ECO:0000256" key="7">
    <source>
        <dbReference type="ARBA" id="ARBA00022970"/>
    </source>
</evidence>
<keyword evidence="3" id="KW-0813">Transport</keyword>
<keyword evidence="8 16" id="KW-1133">Transmembrane helix</keyword>
<evidence type="ECO:0000256" key="12">
    <source>
        <dbReference type="ARBA" id="ARBA00023180"/>
    </source>
</evidence>
<accession>A0A9D3Y3W3</accession>
<evidence type="ECO:0000256" key="10">
    <source>
        <dbReference type="ARBA" id="ARBA00023136"/>
    </source>
</evidence>
<feature type="transmembrane region" description="Helical" evidence="16">
    <location>
        <begin position="481"/>
        <end position="503"/>
    </location>
</feature>
<keyword evidence="19" id="KW-1185">Reference proteome</keyword>
<feature type="compositionally biased region" description="Low complexity" evidence="15">
    <location>
        <begin position="17"/>
        <end position="33"/>
    </location>
</feature>
<protein>
    <recommendedName>
        <fullName evidence="17">Amino acid transporter transmembrane domain-containing protein</fullName>
    </recommendedName>
</protein>
<dbReference type="GO" id="GO:0015179">
    <property type="term" value="F:L-amino acid transmembrane transporter activity"/>
    <property type="evidence" value="ECO:0007669"/>
    <property type="project" value="TreeGrafter"/>
</dbReference>
<evidence type="ECO:0000313" key="18">
    <source>
        <dbReference type="EMBL" id="KAH3693263.1"/>
    </source>
</evidence>
<feature type="transmembrane region" description="Helical" evidence="16">
    <location>
        <begin position="414"/>
        <end position="437"/>
    </location>
</feature>
<dbReference type="AlphaFoldDB" id="A0A9D3Y3W3"/>
<dbReference type="EMBL" id="JAIWYP010000017">
    <property type="protein sequence ID" value="KAH3693263.1"/>
    <property type="molecule type" value="Genomic_DNA"/>
</dbReference>
<keyword evidence="7" id="KW-0029">Amino-acid transport</keyword>
<dbReference type="Pfam" id="PF01490">
    <property type="entry name" value="Aa_trans"/>
    <property type="match status" value="1"/>
</dbReference>
<gene>
    <name evidence="18" type="ORF">DPMN_192667</name>
</gene>
<keyword evidence="4 16" id="KW-0812">Transmembrane</keyword>
<keyword evidence="13" id="KW-0458">Lysosome</keyword>
<feature type="transmembrane region" description="Helical" evidence="16">
    <location>
        <begin position="515"/>
        <end position="537"/>
    </location>
</feature>
<dbReference type="GO" id="GO:0005765">
    <property type="term" value="C:lysosomal membrane"/>
    <property type="evidence" value="ECO:0007669"/>
    <property type="project" value="UniProtKB-SubCell"/>
</dbReference>
<feature type="domain" description="Amino acid transporter transmembrane" evidence="17">
    <location>
        <begin position="112"/>
        <end position="533"/>
    </location>
</feature>
<evidence type="ECO:0000256" key="2">
    <source>
        <dbReference type="ARBA" id="ARBA00004155"/>
    </source>
</evidence>
<proteinExistence type="inferred from homology"/>
<evidence type="ECO:0000256" key="14">
    <source>
        <dbReference type="ARBA" id="ARBA00038442"/>
    </source>
</evidence>
<dbReference type="PANTHER" id="PTHR22950">
    <property type="entry name" value="AMINO ACID TRANSPORTER"/>
    <property type="match status" value="1"/>
</dbReference>
<dbReference type="GO" id="GO:0046872">
    <property type="term" value="F:metal ion binding"/>
    <property type="evidence" value="ECO:0007669"/>
    <property type="project" value="UniProtKB-KW"/>
</dbReference>
<reference evidence="18" key="1">
    <citation type="journal article" date="2019" name="bioRxiv">
        <title>The Genome of the Zebra Mussel, Dreissena polymorpha: A Resource for Invasive Species Research.</title>
        <authorList>
            <person name="McCartney M.A."/>
            <person name="Auch B."/>
            <person name="Kono T."/>
            <person name="Mallez S."/>
            <person name="Zhang Y."/>
            <person name="Obille A."/>
            <person name="Becker A."/>
            <person name="Abrahante J.E."/>
            <person name="Garbe J."/>
            <person name="Badalamenti J.P."/>
            <person name="Herman A."/>
            <person name="Mangelson H."/>
            <person name="Liachko I."/>
            <person name="Sullivan S."/>
            <person name="Sone E.D."/>
            <person name="Koren S."/>
            <person name="Silverstein K.A.T."/>
            <person name="Beckman K.B."/>
            <person name="Gohl D.M."/>
        </authorList>
    </citation>
    <scope>NUCLEOTIDE SEQUENCE</scope>
    <source>
        <strain evidence="18">Duluth1</strain>
        <tissue evidence="18">Whole animal</tissue>
    </source>
</reference>
<evidence type="ECO:0000256" key="5">
    <source>
        <dbReference type="ARBA" id="ARBA00022723"/>
    </source>
</evidence>
<evidence type="ECO:0000256" key="11">
    <source>
        <dbReference type="ARBA" id="ARBA00023157"/>
    </source>
</evidence>
<evidence type="ECO:0000256" key="15">
    <source>
        <dbReference type="SAM" id="MobiDB-lite"/>
    </source>
</evidence>
<evidence type="ECO:0000259" key="17">
    <source>
        <dbReference type="Pfam" id="PF01490"/>
    </source>
</evidence>
<keyword evidence="10 16" id="KW-0472">Membrane</keyword>
<feature type="transmembrane region" description="Helical" evidence="16">
    <location>
        <begin position="373"/>
        <end position="394"/>
    </location>
</feature>
<sequence>MSINSVEDDRRPLLSQNSNSINWSSRRPPPRNNARISTERLLRNPVDYQSISSGGILPGIPDVSISAVISRYKYYSRLAPSGDTSFTMPDHVVPDVFLISTVKEEGGSQPSWVTVFSLWNTMMGTSLLSMPWAINQAGFATGVSLLLLMGALMLYTSYRILDSVKGIKMTGDVLEFSDVCRYYLGRWGEWAAWSSSLLTLLGGMIVYWILLSNFLYNIVTFIYHQAQGRGSDMSSTTDPICLIKENTTVTNSSLPQHDSMFHKYWDEQKTVPFILIAVLLPLISFKSPTFFTKFNAMGTISVTYLVCFAMKNAISWGIHLEFHDTTSPSYVTEFRDHFPAISGIAALAYFVHNAVLAMARVEKHPENMVRDLILAYILVAMTYIYMGVIVYISFTLDKSCIEDNFLNNLKDTNVMAFVARIGLFFQMVCVFPLLMYIFRIQFMNTLFGSIWPSLKHVFGLNVLLVVVCVLFAVFLPSIGKIIGFVGAFCGFSYAICLPCLVYMRKRYLEGALRAPIIAFHVVLIVLGLANFIGQFLIL</sequence>
<evidence type="ECO:0000256" key="13">
    <source>
        <dbReference type="ARBA" id="ARBA00023228"/>
    </source>
</evidence>
<evidence type="ECO:0000256" key="4">
    <source>
        <dbReference type="ARBA" id="ARBA00022692"/>
    </source>
</evidence>
<feature type="transmembrane region" description="Helical" evidence="16">
    <location>
        <begin position="270"/>
        <end position="285"/>
    </location>
</feature>
<evidence type="ECO:0000256" key="9">
    <source>
        <dbReference type="ARBA" id="ARBA00023053"/>
    </source>
</evidence>
<comment type="similarity">
    <text evidence="14">Belongs to the amino acid/polyamine transporter 2 family. SLC38A9 subfamily.</text>
</comment>
<dbReference type="PANTHER" id="PTHR22950:SF244">
    <property type="entry name" value="NEUTRAL AMINO ACID TRANSPORTER 9"/>
    <property type="match status" value="1"/>
</dbReference>
<reference evidence="18" key="2">
    <citation type="submission" date="2020-11" db="EMBL/GenBank/DDBJ databases">
        <authorList>
            <person name="McCartney M.A."/>
            <person name="Auch B."/>
            <person name="Kono T."/>
            <person name="Mallez S."/>
            <person name="Becker A."/>
            <person name="Gohl D.M."/>
            <person name="Silverstein K.A.T."/>
            <person name="Koren S."/>
            <person name="Bechman K.B."/>
            <person name="Herman A."/>
            <person name="Abrahante J.E."/>
            <person name="Garbe J."/>
        </authorList>
    </citation>
    <scope>NUCLEOTIDE SEQUENCE</scope>
    <source>
        <strain evidence="18">Duluth1</strain>
        <tissue evidence="18">Whole animal</tissue>
    </source>
</reference>
<feature type="transmembrane region" description="Helical" evidence="16">
    <location>
        <begin position="457"/>
        <end position="475"/>
    </location>
</feature>
<feature type="transmembrane region" description="Helical" evidence="16">
    <location>
        <begin position="338"/>
        <end position="361"/>
    </location>
</feature>
<evidence type="ECO:0000256" key="6">
    <source>
        <dbReference type="ARBA" id="ARBA00022753"/>
    </source>
</evidence>
<feature type="transmembrane region" description="Helical" evidence="16">
    <location>
        <begin position="139"/>
        <end position="158"/>
    </location>
</feature>
<dbReference type="Proteomes" id="UP000828390">
    <property type="component" value="Unassembled WGS sequence"/>
</dbReference>
<evidence type="ECO:0000256" key="8">
    <source>
        <dbReference type="ARBA" id="ARBA00022989"/>
    </source>
</evidence>
<comment type="caution">
    <text evidence="18">The sequence shown here is derived from an EMBL/GenBank/DDBJ whole genome shotgun (WGS) entry which is preliminary data.</text>
</comment>
<feature type="transmembrane region" description="Helical" evidence="16">
    <location>
        <begin position="112"/>
        <end position="133"/>
    </location>
</feature>
<keyword evidence="11" id="KW-1015">Disulfide bond</keyword>
<feature type="transmembrane region" description="Helical" evidence="16">
    <location>
        <begin position="190"/>
        <end position="210"/>
    </location>
</feature>
<comment type="subcellular location">
    <subcellularLocation>
        <location evidence="1">Late endosome membrane</location>
        <topology evidence="1">Multi-pass membrane protein</topology>
    </subcellularLocation>
    <subcellularLocation>
        <location evidence="2">Lysosome membrane</location>
        <topology evidence="2">Multi-pass membrane protein</topology>
    </subcellularLocation>
</comment>
<evidence type="ECO:0000256" key="1">
    <source>
        <dbReference type="ARBA" id="ARBA00004107"/>
    </source>
</evidence>
<dbReference type="GO" id="GO:0031902">
    <property type="term" value="C:late endosome membrane"/>
    <property type="evidence" value="ECO:0007669"/>
    <property type="project" value="UniProtKB-SubCell"/>
</dbReference>
<keyword evidence="12" id="KW-0325">Glycoprotein</keyword>
<name>A0A9D3Y3W3_DREPO</name>
<keyword evidence="5" id="KW-0479">Metal-binding</keyword>
<keyword evidence="6" id="KW-0967">Endosome</keyword>
<evidence type="ECO:0000256" key="16">
    <source>
        <dbReference type="SAM" id="Phobius"/>
    </source>
</evidence>
<keyword evidence="9" id="KW-0915">Sodium</keyword>
<feature type="region of interest" description="Disordered" evidence="15">
    <location>
        <begin position="1"/>
        <end position="33"/>
    </location>
</feature>
<feature type="transmembrane region" description="Helical" evidence="16">
    <location>
        <begin position="297"/>
        <end position="318"/>
    </location>
</feature>
<evidence type="ECO:0000313" key="19">
    <source>
        <dbReference type="Proteomes" id="UP000828390"/>
    </source>
</evidence>
<evidence type="ECO:0000256" key="3">
    <source>
        <dbReference type="ARBA" id="ARBA00022448"/>
    </source>
</evidence>